<dbReference type="OrthoDB" id="9801856at2"/>
<dbReference type="GO" id="GO:0005829">
    <property type="term" value="C:cytosol"/>
    <property type="evidence" value="ECO:0007669"/>
    <property type="project" value="TreeGrafter"/>
</dbReference>
<name>A0A4R6TFK1_9FLAO</name>
<dbReference type="PANTHER" id="PTHR11049">
    <property type="entry name" value="ACYL COENZYME A THIOESTER HYDROLASE"/>
    <property type="match status" value="1"/>
</dbReference>
<dbReference type="PANTHER" id="PTHR11049:SF16">
    <property type="entry name" value="PROTEIN VDLD"/>
    <property type="match status" value="1"/>
</dbReference>
<dbReference type="GO" id="GO:0006637">
    <property type="term" value="P:acyl-CoA metabolic process"/>
    <property type="evidence" value="ECO:0007669"/>
    <property type="project" value="TreeGrafter"/>
</dbReference>
<comment type="caution">
    <text evidence="5">The sequence shown here is derived from an EMBL/GenBank/DDBJ whole genome shotgun (WGS) entry which is preliminary data.</text>
</comment>
<dbReference type="GO" id="GO:0052816">
    <property type="term" value="F:long-chain fatty acyl-CoA hydrolase activity"/>
    <property type="evidence" value="ECO:0007669"/>
    <property type="project" value="TreeGrafter"/>
</dbReference>
<evidence type="ECO:0000256" key="2">
    <source>
        <dbReference type="ARBA" id="ARBA00022801"/>
    </source>
</evidence>
<dbReference type="InterPro" id="IPR029069">
    <property type="entry name" value="HotDog_dom_sf"/>
</dbReference>
<evidence type="ECO:0000256" key="3">
    <source>
        <dbReference type="PROSITE-ProRule" id="PRU01106"/>
    </source>
</evidence>
<dbReference type="InterPro" id="IPR033120">
    <property type="entry name" value="HOTDOG_ACOT"/>
</dbReference>
<dbReference type="SUPFAM" id="SSF54637">
    <property type="entry name" value="Thioesterase/thiol ester dehydrase-isomerase"/>
    <property type="match status" value="1"/>
</dbReference>
<dbReference type="Gene3D" id="3.10.129.10">
    <property type="entry name" value="Hotdog Thioesterase"/>
    <property type="match status" value="1"/>
</dbReference>
<accession>A0A4R6TFK1</accession>
<dbReference type="RefSeq" id="WP_133535545.1">
    <property type="nucleotide sequence ID" value="NZ_SNYH01000003.1"/>
</dbReference>
<reference evidence="5 6" key="1">
    <citation type="submission" date="2019-03" db="EMBL/GenBank/DDBJ databases">
        <title>Genomic Encyclopedia of Type Strains, Phase III (KMG-III): the genomes of soil and plant-associated and newly described type strains.</title>
        <authorList>
            <person name="Whitman W."/>
        </authorList>
    </citation>
    <scope>NUCLEOTIDE SEQUENCE [LARGE SCALE GENOMIC DNA]</scope>
    <source>
        <strain evidence="5 6">CECT 8283</strain>
    </source>
</reference>
<proteinExistence type="inferred from homology"/>
<dbReference type="InterPro" id="IPR006683">
    <property type="entry name" value="Thioestr_dom"/>
</dbReference>
<evidence type="ECO:0000313" key="5">
    <source>
        <dbReference type="EMBL" id="TDQ27550.1"/>
    </source>
</evidence>
<evidence type="ECO:0000259" key="4">
    <source>
        <dbReference type="PROSITE" id="PS51770"/>
    </source>
</evidence>
<keyword evidence="2 3" id="KW-0378">Hydrolase</keyword>
<sequence length="182" mass="20614">MNNNNYRNIEDTCITISELMLPSHANFSGKIHGGYILNLMDQIAFACASKHSTNYCVTASVDTVNFINPIEVGELVTMKASINYVGKTSMVVGIRVEAQNIQTGNTKHCNSSYFTMVAKDENGNNSKVPGIIIRNDNEMRRFLEAIHRIEMKKNRQEQFDSDNFTSQDYLKSLENHNVRIEL</sequence>
<dbReference type="Proteomes" id="UP000295390">
    <property type="component" value="Unassembled WGS sequence"/>
</dbReference>
<dbReference type="InterPro" id="IPR040170">
    <property type="entry name" value="Cytosol_ACT"/>
</dbReference>
<feature type="domain" description="HotDog ACOT-type" evidence="4">
    <location>
        <begin position="10"/>
        <end position="122"/>
    </location>
</feature>
<organism evidence="5 6">
    <name type="scientific">Tenacibaculum caenipelagi</name>
    <dbReference type="NCBI Taxonomy" id="1325435"/>
    <lineage>
        <taxon>Bacteria</taxon>
        <taxon>Pseudomonadati</taxon>
        <taxon>Bacteroidota</taxon>
        <taxon>Flavobacteriia</taxon>
        <taxon>Flavobacteriales</taxon>
        <taxon>Flavobacteriaceae</taxon>
        <taxon>Tenacibaculum</taxon>
    </lineage>
</organism>
<dbReference type="EMBL" id="SNYH01000003">
    <property type="protein sequence ID" value="TDQ27550.1"/>
    <property type="molecule type" value="Genomic_DNA"/>
</dbReference>
<comment type="similarity">
    <text evidence="1">Belongs to the acyl coenzyme A hydrolase family.</text>
</comment>
<evidence type="ECO:0000313" key="6">
    <source>
        <dbReference type="Proteomes" id="UP000295390"/>
    </source>
</evidence>
<evidence type="ECO:0000256" key="1">
    <source>
        <dbReference type="ARBA" id="ARBA00010458"/>
    </source>
</evidence>
<dbReference type="CDD" id="cd03442">
    <property type="entry name" value="BFIT_BACH"/>
    <property type="match status" value="1"/>
</dbReference>
<dbReference type="AlphaFoldDB" id="A0A4R6TFK1"/>
<keyword evidence="6" id="KW-1185">Reference proteome</keyword>
<dbReference type="PROSITE" id="PS51770">
    <property type="entry name" value="HOTDOG_ACOT"/>
    <property type="match status" value="1"/>
</dbReference>
<dbReference type="Pfam" id="PF03061">
    <property type="entry name" value="4HBT"/>
    <property type="match status" value="1"/>
</dbReference>
<gene>
    <name evidence="5" type="ORF">DFQ07_1401</name>
</gene>
<protein>
    <submittedName>
        <fullName evidence="5">Uncharacterized protein (TIGR00369 family)</fullName>
    </submittedName>
</protein>